<dbReference type="SUPFAM" id="SSF53155">
    <property type="entry name" value="Methylated DNA-protein cysteine methyltransferase domain"/>
    <property type="match status" value="1"/>
</dbReference>
<comment type="catalytic activity">
    <reaction evidence="8">
        <text>a 6-O-methyl-2'-deoxyguanosine in DNA + L-cysteinyl-[protein] = S-methyl-L-cysteinyl-[protein] + a 2'-deoxyguanosine in DNA</text>
        <dbReference type="Rhea" id="RHEA:24000"/>
        <dbReference type="Rhea" id="RHEA-COMP:10131"/>
        <dbReference type="Rhea" id="RHEA-COMP:10132"/>
        <dbReference type="Rhea" id="RHEA-COMP:11367"/>
        <dbReference type="Rhea" id="RHEA-COMP:11368"/>
        <dbReference type="ChEBI" id="CHEBI:29950"/>
        <dbReference type="ChEBI" id="CHEBI:82612"/>
        <dbReference type="ChEBI" id="CHEBI:85445"/>
        <dbReference type="ChEBI" id="CHEBI:85448"/>
        <dbReference type="EC" id="2.1.1.63"/>
    </reaction>
</comment>
<dbReference type="InterPro" id="IPR036217">
    <property type="entry name" value="MethylDNA_cys_MeTrfase_DNAb"/>
</dbReference>
<evidence type="ECO:0000259" key="10">
    <source>
        <dbReference type="Pfam" id="PF02870"/>
    </source>
</evidence>
<dbReference type="Pfam" id="PF01035">
    <property type="entry name" value="DNA_binding_1"/>
    <property type="match status" value="1"/>
</dbReference>
<dbReference type="InterPro" id="IPR008332">
    <property type="entry name" value="MethylG_MeTrfase_N"/>
</dbReference>
<evidence type="ECO:0000256" key="3">
    <source>
        <dbReference type="ARBA" id="ARBA00011918"/>
    </source>
</evidence>
<dbReference type="InterPro" id="IPR036388">
    <property type="entry name" value="WH-like_DNA-bd_sf"/>
</dbReference>
<evidence type="ECO:0000256" key="6">
    <source>
        <dbReference type="ARBA" id="ARBA00022763"/>
    </source>
</evidence>
<dbReference type="GO" id="GO:0006281">
    <property type="term" value="P:DNA repair"/>
    <property type="evidence" value="ECO:0007669"/>
    <property type="project" value="UniProtKB-KW"/>
</dbReference>
<evidence type="ECO:0000313" key="11">
    <source>
        <dbReference type="EMBL" id="SPY47769.1"/>
    </source>
</evidence>
<dbReference type="AlphaFoldDB" id="A0A2X1XYM8"/>
<evidence type="ECO:0000259" key="9">
    <source>
        <dbReference type="Pfam" id="PF01035"/>
    </source>
</evidence>
<reference evidence="11 12" key="1">
    <citation type="submission" date="2018-06" db="EMBL/GenBank/DDBJ databases">
        <authorList>
            <consortium name="Pathogen Informatics"/>
            <person name="Doyle S."/>
        </authorList>
    </citation>
    <scope>NUCLEOTIDE SEQUENCE [LARGE SCALE GENOMIC DNA]</scope>
    <source>
        <strain evidence="11 12">NCTC13076</strain>
    </source>
</reference>
<accession>A0A2X1XYM8</accession>
<dbReference type="SUPFAM" id="SSF46767">
    <property type="entry name" value="Methylated DNA-protein cysteine methyltransferase, C-terminal domain"/>
    <property type="match status" value="1"/>
</dbReference>
<keyword evidence="7" id="KW-0234">DNA repair</keyword>
<feature type="domain" description="Methylated-DNA-[protein]-cysteine S-methyltransferase DNA binding" evidence="9">
    <location>
        <begin position="90"/>
        <end position="174"/>
    </location>
</feature>
<keyword evidence="4 11" id="KW-0489">Methyltransferase</keyword>
<organism evidence="11 12">
    <name type="scientific">Peptoniphilus harei</name>
    <dbReference type="NCBI Taxonomy" id="54005"/>
    <lineage>
        <taxon>Bacteria</taxon>
        <taxon>Bacillati</taxon>
        <taxon>Bacillota</taxon>
        <taxon>Tissierellia</taxon>
        <taxon>Tissierellales</taxon>
        <taxon>Peptoniphilaceae</taxon>
        <taxon>Peptoniphilus</taxon>
    </lineage>
</organism>
<dbReference type="EMBL" id="UATM01000032">
    <property type="protein sequence ID" value="SPY47769.1"/>
    <property type="molecule type" value="Genomic_DNA"/>
</dbReference>
<feature type="domain" description="Methylguanine DNA methyltransferase ribonuclease-like" evidence="10">
    <location>
        <begin position="2"/>
        <end position="77"/>
    </location>
</feature>
<evidence type="ECO:0000313" key="12">
    <source>
        <dbReference type="Proteomes" id="UP000250070"/>
    </source>
</evidence>
<dbReference type="InterPro" id="IPR014048">
    <property type="entry name" value="MethylDNA_cys_MeTrfase_DNA-bd"/>
</dbReference>
<dbReference type="EC" id="2.1.1.63" evidence="3"/>
<evidence type="ECO:0000256" key="1">
    <source>
        <dbReference type="ARBA" id="ARBA00001286"/>
    </source>
</evidence>
<dbReference type="InterPro" id="IPR036631">
    <property type="entry name" value="MGMT_N_sf"/>
</dbReference>
<dbReference type="FunFam" id="1.10.10.10:FF:000214">
    <property type="entry name" value="Methylated-DNA--protein-cysteine methyltransferase"/>
    <property type="match status" value="1"/>
</dbReference>
<evidence type="ECO:0000256" key="5">
    <source>
        <dbReference type="ARBA" id="ARBA00022679"/>
    </source>
</evidence>
<evidence type="ECO:0000256" key="4">
    <source>
        <dbReference type="ARBA" id="ARBA00022603"/>
    </source>
</evidence>
<dbReference type="Gene3D" id="1.10.10.10">
    <property type="entry name" value="Winged helix-like DNA-binding domain superfamily/Winged helix DNA-binding domain"/>
    <property type="match status" value="1"/>
</dbReference>
<dbReference type="InterPro" id="IPR001497">
    <property type="entry name" value="MethylDNA_cys_MeTrfase_AS"/>
</dbReference>
<comment type="similarity">
    <text evidence="2">Belongs to the MGMT family.</text>
</comment>
<dbReference type="OrthoDB" id="9802228at2"/>
<sequence>MLYKKIYKSLLGEILIIFDEENLRGLYLESQKEFEDKLKDEEIKFIELKSLDDFDEEKFKILRLTEDWLDKYFAGKDPGFLPPIKVSGSEFRKDVWEVLLKIPYGKTWTYKEVGEELLKSGKYERVSNQAVGGAVGHNPISLIIPCHRVIGSDGSLRGYAGGLEVKRRLLELEGDGEK</sequence>
<dbReference type="STRING" id="54005.HMPREF3229_01761"/>
<protein>
    <recommendedName>
        <fullName evidence="3">methylated-DNA--[protein]-cysteine S-methyltransferase</fullName>
        <ecNumber evidence="3">2.1.1.63</ecNumber>
    </recommendedName>
</protein>
<dbReference type="PROSITE" id="PS00374">
    <property type="entry name" value="MGMT"/>
    <property type="match status" value="1"/>
</dbReference>
<dbReference type="CDD" id="cd06445">
    <property type="entry name" value="ATase"/>
    <property type="match status" value="1"/>
</dbReference>
<dbReference type="RefSeq" id="WP_112889838.1">
    <property type="nucleotide sequence ID" value="NZ_CP068103.1"/>
</dbReference>
<dbReference type="Gene3D" id="3.30.160.70">
    <property type="entry name" value="Methylated DNA-protein cysteine methyltransferase domain"/>
    <property type="match status" value="1"/>
</dbReference>
<evidence type="ECO:0000256" key="2">
    <source>
        <dbReference type="ARBA" id="ARBA00008711"/>
    </source>
</evidence>
<keyword evidence="6" id="KW-0227">DNA damage</keyword>
<dbReference type="PANTHER" id="PTHR10815">
    <property type="entry name" value="METHYLATED-DNA--PROTEIN-CYSTEINE METHYLTRANSFERASE"/>
    <property type="match status" value="1"/>
</dbReference>
<evidence type="ECO:0000256" key="7">
    <source>
        <dbReference type="ARBA" id="ARBA00023204"/>
    </source>
</evidence>
<dbReference type="GO" id="GO:0003908">
    <property type="term" value="F:methylated-DNA-[protein]-cysteine S-methyltransferase activity"/>
    <property type="evidence" value="ECO:0007669"/>
    <property type="project" value="UniProtKB-EC"/>
</dbReference>
<keyword evidence="5 11" id="KW-0808">Transferase</keyword>
<comment type="catalytic activity">
    <reaction evidence="1">
        <text>a 4-O-methyl-thymidine in DNA + L-cysteinyl-[protein] = a thymidine in DNA + S-methyl-L-cysteinyl-[protein]</text>
        <dbReference type="Rhea" id="RHEA:53428"/>
        <dbReference type="Rhea" id="RHEA-COMP:10131"/>
        <dbReference type="Rhea" id="RHEA-COMP:10132"/>
        <dbReference type="Rhea" id="RHEA-COMP:13555"/>
        <dbReference type="Rhea" id="RHEA-COMP:13556"/>
        <dbReference type="ChEBI" id="CHEBI:29950"/>
        <dbReference type="ChEBI" id="CHEBI:82612"/>
        <dbReference type="ChEBI" id="CHEBI:137386"/>
        <dbReference type="ChEBI" id="CHEBI:137387"/>
        <dbReference type="EC" id="2.1.1.63"/>
    </reaction>
</comment>
<proteinExistence type="inferred from homology"/>
<dbReference type="GO" id="GO:0032259">
    <property type="term" value="P:methylation"/>
    <property type="evidence" value="ECO:0007669"/>
    <property type="project" value="UniProtKB-KW"/>
</dbReference>
<dbReference type="NCBIfam" id="TIGR00589">
    <property type="entry name" value="ogt"/>
    <property type="match status" value="1"/>
</dbReference>
<dbReference type="Proteomes" id="UP000250070">
    <property type="component" value="Unassembled WGS sequence"/>
</dbReference>
<dbReference type="PANTHER" id="PTHR10815:SF13">
    <property type="entry name" value="METHYLATED-DNA--PROTEIN-CYSTEINE METHYLTRANSFERASE"/>
    <property type="match status" value="1"/>
</dbReference>
<dbReference type="Pfam" id="PF02870">
    <property type="entry name" value="Methyltransf_1N"/>
    <property type="match status" value="1"/>
</dbReference>
<dbReference type="GeneID" id="83862631"/>
<name>A0A2X1XYM8_9FIRM</name>
<evidence type="ECO:0000256" key="8">
    <source>
        <dbReference type="ARBA" id="ARBA00049348"/>
    </source>
</evidence>
<gene>
    <name evidence="11" type="primary">adaB</name>
    <name evidence="11" type="ORF">NCTC13076_01145</name>
</gene>